<dbReference type="EMBL" id="OY731408">
    <property type="protein sequence ID" value="CAJ1979269.1"/>
    <property type="molecule type" value="Genomic_DNA"/>
</dbReference>
<keyword evidence="1" id="KW-0732">Signal</keyword>
<organism evidence="2 3">
    <name type="scientific">Sphenostylis stenocarpa</name>
    <dbReference type="NCBI Taxonomy" id="92480"/>
    <lineage>
        <taxon>Eukaryota</taxon>
        <taxon>Viridiplantae</taxon>
        <taxon>Streptophyta</taxon>
        <taxon>Embryophyta</taxon>
        <taxon>Tracheophyta</taxon>
        <taxon>Spermatophyta</taxon>
        <taxon>Magnoliopsida</taxon>
        <taxon>eudicotyledons</taxon>
        <taxon>Gunneridae</taxon>
        <taxon>Pentapetalae</taxon>
        <taxon>rosids</taxon>
        <taxon>fabids</taxon>
        <taxon>Fabales</taxon>
        <taxon>Fabaceae</taxon>
        <taxon>Papilionoideae</taxon>
        <taxon>50 kb inversion clade</taxon>
        <taxon>NPAAA clade</taxon>
        <taxon>indigoferoid/millettioid clade</taxon>
        <taxon>Phaseoleae</taxon>
        <taxon>Sphenostylis</taxon>
    </lineage>
</organism>
<feature type="signal peptide" evidence="1">
    <location>
        <begin position="1"/>
        <end position="23"/>
    </location>
</feature>
<evidence type="ECO:0000313" key="3">
    <source>
        <dbReference type="Proteomes" id="UP001189624"/>
    </source>
</evidence>
<gene>
    <name evidence="2" type="ORF">AYBTSS11_LOCUS31483</name>
</gene>
<feature type="chain" id="PRO_5041717728" evidence="1">
    <location>
        <begin position="24"/>
        <end position="108"/>
    </location>
</feature>
<keyword evidence="3" id="KW-1185">Reference proteome</keyword>
<sequence>MDIMITCHCVLYTLLPLCSVWEGEKQMESFQFVCNILCYDEGSICLKDVVEVHIDFHANIGGKEELIWFSSFYYFSPSNLQFIYCNTEYKDRDRDIQLATFCSIQTIW</sequence>
<dbReference type="AlphaFoldDB" id="A0AA86W5U9"/>
<dbReference type="Gramene" id="rna-AYBTSS11_LOCUS31483">
    <property type="protein sequence ID" value="CAJ1979269.1"/>
    <property type="gene ID" value="gene-AYBTSS11_LOCUS31483"/>
</dbReference>
<name>A0AA86W5U9_9FABA</name>
<dbReference type="Proteomes" id="UP001189624">
    <property type="component" value="Chromosome 11"/>
</dbReference>
<evidence type="ECO:0000313" key="2">
    <source>
        <dbReference type="EMBL" id="CAJ1979269.1"/>
    </source>
</evidence>
<proteinExistence type="predicted"/>
<protein>
    <submittedName>
        <fullName evidence="2">Uncharacterized protein</fullName>
    </submittedName>
</protein>
<accession>A0AA86W5U9</accession>
<evidence type="ECO:0000256" key="1">
    <source>
        <dbReference type="SAM" id="SignalP"/>
    </source>
</evidence>
<reference evidence="2" key="1">
    <citation type="submission" date="2023-10" db="EMBL/GenBank/DDBJ databases">
        <authorList>
            <person name="Domelevo Entfellner J.-B."/>
        </authorList>
    </citation>
    <scope>NUCLEOTIDE SEQUENCE</scope>
</reference>